<evidence type="ECO:0000259" key="2">
    <source>
        <dbReference type="PROSITE" id="PS50878"/>
    </source>
</evidence>
<accession>A0A3P7L0J1</accession>
<dbReference type="Proteomes" id="UP000270094">
    <property type="component" value="Unassembled WGS sequence"/>
</dbReference>
<organism evidence="3 4">
    <name type="scientific">Strongylus vulgaris</name>
    <name type="common">Blood worm</name>
    <dbReference type="NCBI Taxonomy" id="40348"/>
    <lineage>
        <taxon>Eukaryota</taxon>
        <taxon>Metazoa</taxon>
        <taxon>Ecdysozoa</taxon>
        <taxon>Nematoda</taxon>
        <taxon>Chromadorea</taxon>
        <taxon>Rhabditida</taxon>
        <taxon>Rhabditina</taxon>
        <taxon>Rhabditomorpha</taxon>
        <taxon>Strongyloidea</taxon>
        <taxon>Strongylidae</taxon>
        <taxon>Strongylus</taxon>
    </lineage>
</organism>
<dbReference type="PROSITE" id="PS50878">
    <property type="entry name" value="RT_POL"/>
    <property type="match status" value="1"/>
</dbReference>
<evidence type="ECO:0000256" key="1">
    <source>
        <dbReference type="SAM" id="Coils"/>
    </source>
</evidence>
<gene>
    <name evidence="3" type="ORF">SVUK_LOCUS11243</name>
</gene>
<protein>
    <recommendedName>
        <fullName evidence="2">Reverse transcriptase domain-containing protein</fullName>
    </recommendedName>
</protein>
<sequence length="107" mass="12150">MDAVAEGLKRQPPWAVLYADDVVLMAENRKELEEEAQRWKDQLGTYGLKLNTKNTEYMEEVASLAKEVFKMKYLLGQTHPGLDGGPSKEFYATSECQCNSNPKYTVL</sequence>
<reference evidence="3 4" key="1">
    <citation type="submission" date="2018-11" db="EMBL/GenBank/DDBJ databases">
        <authorList>
            <consortium name="Pathogen Informatics"/>
        </authorList>
    </citation>
    <scope>NUCLEOTIDE SEQUENCE [LARGE SCALE GENOMIC DNA]</scope>
</reference>
<feature type="coiled-coil region" evidence="1">
    <location>
        <begin position="22"/>
        <end position="49"/>
    </location>
</feature>
<evidence type="ECO:0000313" key="4">
    <source>
        <dbReference type="Proteomes" id="UP000270094"/>
    </source>
</evidence>
<dbReference type="OrthoDB" id="418748at2759"/>
<dbReference type="EMBL" id="UYYB01096609">
    <property type="protein sequence ID" value="VDM76245.1"/>
    <property type="molecule type" value="Genomic_DNA"/>
</dbReference>
<dbReference type="Gene3D" id="3.30.70.270">
    <property type="match status" value="1"/>
</dbReference>
<dbReference type="InterPro" id="IPR043128">
    <property type="entry name" value="Rev_trsase/Diguanyl_cyclase"/>
</dbReference>
<feature type="domain" description="Reverse transcriptase" evidence="2">
    <location>
        <begin position="1"/>
        <end position="75"/>
    </location>
</feature>
<proteinExistence type="predicted"/>
<dbReference type="InterPro" id="IPR000477">
    <property type="entry name" value="RT_dom"/>
</dbReference>
<evidence type="ECO:0000313" key="3">
    <source>
        <dbReference type="EMBL" id="VDM76245.1"/>
    </source>
</evidence>
<dbReference type="AlphaFoldDB" id="A0A3P7L0J1"/>
<keyword evidence="4" id="KW-1185">Reference proteome</keyword>
<name>A0A3P7L0J1_STRVU</name>
<keyword evidence="1" id="KW-0175">Coiled coil</keyword>